<sequence>MATAVQAATISTDENYGYSLPGYPSLFPAGITMVAAFNKNLMYFRGKSLGVEFKGKEISHLYMYAGDTDAAVAGQLLKVVYNLFVPFGLLENSVIVMSFLYVPSLSIRPAMTARRVPSSAAIYDDGISPVLLFNKRSFRRSSRTGLHLAVYLQSTRILYVKQSWLLT</sequence>
<keyword evidence="2" id="KW-1185">Reference proteome</keyword>
<gene>
    <name evidence="1" type="ORF">V1517DRAFT_338736</name>
</gene>
<name>A0ACC3TNK4_9ASCO</name>
<accession>A0ACC3TNK4</accession>
<dbReference type="Proteomes" id="UP001489719">
    <property type="component" value="Unassembled WGS sequence"/>
</dbReference>
<comment type="caution">
    <text evidence="1">The sequence shown here is derived from an EMBL/GenBank/DDBJ whole genome shotgun (WGS) entry which is preliminary data.</text>
</comment>
<protein>
    <submittedName>
        <fullName evidence="1">Uncharacterized protein</fullName>
    </submittedName>
</protein>
<dbReference type="EMBL" id="MU970075">
    <property type="protein sequence ID" value="KAK9322546.1"/>
    <property type="molecule type" value="Genomic_DNA"/>
</dbReference>
<organism evidence="1 2">
    <name type="scientific">Lipomyces orientalis</name>
    <dbReference type="NCBI Taxonomy" id="1233043"/>
    <lineage>
        <taxon>Eukaryota</taxon>
        <taxon>Fungi</taxon>
        <taxon>Dikarya</taxon>
        <taxon>Ascomycota</taxon>
        <taxon>Saccharomycotina</taxon>
        <taxon>Lipomycetes</taxon>
        <taxon>Lipomycetales</taxon>
        <taxon>Lipomycetaceae</taxon>
        <taxon>Lipomyces</taxon>
    </lineage>
</organism>
<proteinExistence type="predicted"/>
<reference evidence="2" key="1">
    <citation type="journal article" date="2024" name="Front. Bioeng. Biotechnol.">
        <title>Genome-scale model development and genomic sequencing of the oleaginous clade Lipomyces.</title>
        <authorList>
            <person name="Czajka J.J."/>
            <person name="Han Y."/>
            <person name="Kim J."/>
            <person name="Mondo S.J."/>
            <person name="Hofstad B.A."/>
            <person name="Robles A."/>
            <person name="Haridas S."/>
            <person name="Riley R."/>
            <person name="LaButti K."/>
            <person name="Pangilinan J."/>
            <person name="Andreopoulos W."/>
            <person name="Lipzen A."/>
            <person name="Yan J."/>
            <person name="Wang M."/>
            <person name="Ng V."/>
            <person name="Grigoriev I.V."/>
            <person name="Spatafora J.W."/>
            <person name="Magnuson J.K."/>
            <person name="Baker S.E."/>
            <person name="Pomraning K.R."/>
        </authorList>
    </citation>
    <scope>NUCLEOTIDE SEQUENCE [LARGE SCALE GENOMIC DNA]</scope>
    <source>
        <strain evidence="2">CBS 10300</strain>
    </source>
</reference>
<evidence type="ECO:0000313" key="1">
    <source>
        <dbReference type="EMBL" id="KAK9322546.1"/>
    </source>
</evidence>
<evidence type="ECO:0000313" key="2">
    <source>
        <dbReference type="Proteomes" id="UP001489719"/>
    </source>
</evidence>